<evidence type="ECO:0000256" key="4">
    <source>
        <dbReference type="RuleBase" id="RU003357"/>
    </source>
</evidence>
<keyword evidence="4" id="KW-0798">TonB box</keyword>
<accession>A0A410JU74</accession>
<feature type="domain" description="TonB-dependent receptor-like beta-barrel" evidence="5">
    <location>
        <begin position="321"/>
        <end position="877"/>
    </location>
</feature>
<name>A0A410JU74_ORNRH</name>
<dbReference type="SUPFAM" id="SSF56935">
    <property type="entry name" value="Porins"/>
    <property type="match status" value="1"/>
</dbReference>
<dbReference type="Pfam" id="PF07715">
    <property type="entry name" value="Plug"/>
    <property type="match status" value="1"/>
</dbReference>
<dbReference type="InterPro" id="IPR012910">
    <property type="entry name" value="Plug_dom"/>
</dbReference>
<dbReference type="InterPro" id="IPR000531">
    <property type="entry name" value="Beta-barrel_TonB"/>
</dbReference>
<dbReference type="EMBL" id="CP035107">
    <property type="protein sequence ID" value="QAR31742.1"/>
    <property type="molecule type" value="Genomic_DNA"/>
</dbReference>
<keyword evidence="2 4" id="KW-0472">Membrane</keyword>
<dbReference type="Gene3D" id="2.170.130.10">
    <property type="entry name" value="TonB-dependent receptor, plug domain"/>
    <property type="match status" value="1"/>
</dbReference>
<dbReference type="Pfam" id="PF00593">
    <property type="entry name" value="TonB_dep_Rec_b-barrel"/>
    <property type="match status" value="1"/>
</dbReference>
<comment type="similarity">
    <text evidence="4">Belongs to the TonB-dependent receptor family.</text>
</comment>
<dbReference type="RefSeq" id="WP_128502181.1">
    <property type="nucleotide sequence ID" value="NZ_CP035107.1"/>
</dbReference>
<dbReference type="SUPFAM" id="SSF49464">
    <property type="entry name" value="Carboxypeptidase regulatory domain-like"/>
    <property type="match status" value="1"/>
</dbReference>
<evidence type="ECO:0000256" key="1">
    <source>
        <dbReference type="ARBA" id="ARBA00004442"/>
    </source>
</evidence>
<keyword evidence="3" id="KW-0998">Cell outer membrane</keyword>
<dbReference type="AlphaFoldDB" id="A0A410JU74"/>
<feature type="domain" description="TonB-dependent receptor plug" evidence="6">
    <location>
        <begin position="137"/>
        <end position="219"/>
    </location>
</feature>
<dbReference type="PANTHER" id="PTHR40980">
    <property type="entry name" value="PLUG DOMAIN-CONTAINING PROTEIN"/>
    <property type="match status" value="1"/>
</dbReference>
<protein>
    <submittedName>
        <fullName evidence="7">TonB-dependent receptor</fullName>
    </submittedName>
</protein>
<comment type="subcellular location">
    <subcellularLocation>
        <location evidence="1 4">Cell outer membrane</location>
    </subcellularLocation>
</comment>
<dbReference type="InterPro" id="IPR037066">
    <property type="entry name" value="Plug_dom_sf"/>
</dbReference>
<evidence type="ECO:0000313" key="8">
    <source>
        <dbReference type="Proteomes" id="UP000287701"/>
    </source>
</evidence>
<dbReference type="PANTHER" id="PTHR40980:SF5">
    <property type="entry name" value="TONB-DEPENDENT RECEPTOR"/>
    <property type="match status" value="1"/>
</dbReference>
<organism evidence="7 8">
    <name type="scientific">Ornithobacterium rhinotracheale</name>
    <dbReference type="NCBI Taxonomy" id="28251"/>
    <lineage>
        <taxon>Bacteria</taxon>
        <taxon>Pseudomonadati</taxon>
        <taxon>Bacteroidota</taxon>
        <taxon>Flavobacteriia</taxon>
        <taxon>Flavobacteriales</taxon>
        <taxon>Weeksellaceae</taxon>
        <taxon>Ornithobacterium</taxon>
    </lineage>
</organism>
<dbReference type="Gene3D" id="2.60.40.1120">
    <property type="entry name" value="Carboxypeptidase-like, regulatory domain"/>
    <property type="match status" value="1"/>
</dbReference>
<dbReference type="Pfam" id="PF13715">
    <property type="entry name" value="CarbopepD_reg_2"/>
    <property type="match status" value="1"/>
</dbReference>
<evidence type="ECO:0000256" key="3">
    <source>
        <dbReference type="ARBA" id="ARBA00023237"/>
    </source>
</evidence>
<evidence type="ECO:0000259" key="6">
    <source>
        <dbReference type="Pfam" id="PF07715"/>
    </source>
</evidence>
<dbReference type="InterPro" id="IPR036942">
    <property type="entry name" value="Beta-barrel_TonB_sf"/>
</dbReference>
<evidence type="ECO:0000256" key="2">
    <source>
        <dbReference type="ARBA" id="ARBA00023136"/>
    </source>
</evidence>
<dbReference type="Proteomes" id="UP000287701">
    <property type="component" value="Chromosome"/>
</dbReference>
<reference evidence="7 8" key="1">
    <citation type="submission" date="2019-01" db="EMBL/GenBank/DDBJ databases">
        <title>Whole Genome of Ornithobacterium rhinotracheale FARPER-174b.</title>
        <authorList>
            <person name="Tataje-Lavanda L.A."/>
            <person name="Montalvan A."/>
            <person name="Montesinos R."/>
            <person name="Zimic M."/>
            <person name="Fernandez-Sanchez M."/>
            <person name="Fernandez-Diaz M."/>
        </authorList>
    </citation>
    <scope>NUCLEOTIDE SEQUENCE [LARGE SCALE GENOMIC DNA]</scope>
    <source>
        <strain evidence="7 8">FARPER-174b</strain>
    </source>
</reference>
<proteinExistence type="inferred from homology"/>
<dbReference type="GO" id="GO:0009279">
    <property type="term" value="C:cell outer membrane"/>
    <property type="evidence" value="ECO:0007669"/>
    <property type="project" value="UniProtKB-SubCell"/>
</dbReference>
<sequence>MKIKKILLILIVLFPIYLVNAQVSIMGTVRDAQGNPIEGAEVVVENTDVVYYTEADGSYNIQVPTEGDYTLKVAGFNFSNISKKIKAKMGKNIHEIFIPNDSEGTSVTTLDAVVVDAQANKANEVSLLNAQKKALAISENIGAVQLSKQGVGNVATAVTKATSTVKQQGSSTFSVRGLLDRYNTTSLNGLPIPSNDPENKNIDLSLLKTDIVQYIGIEKVFSPYNIGDFGGANINIVSKEFSGKPYLTLSLGSSANLEVVKQKNFYLSENQDFLDFNQVKTPSNSLEIYDFNSWNFEKIKRPLLNLNMSLEGGRSFNVLNRKLNAFFYAGFDNDYTTSKGIEGNYNAQGNKLSLYDTNKNKYTTNATGLVNLFYKIDANHKLKFTSNYIHSSEQEVKNYYGYHYDWAQEGKGVVLRGLFKTTQLFVNQLGGKHSLNKIFELNWIAGYNVLHSERPNRISNKLIYDGFESSYKLKRDGGSSNRYFDDLKDNELAANVDLKYFLSDDLNFDFGYQGRFKDRKFWSKQYDFEYTDAHIGESLVPDIHNIDQVLNAERFSQGFFNIRSNFLYNTKELTPMSFNGSQNVNAGYVSANYKFSPDLTAQLGVRLESVKQNIAWKTNLGSLDGKSDFDTQYTKFLPSLNLKYKLDEYQNIKLSLSRTYTMPQLKELAYYIYDDISEQSQGNPFLKPSDNNNLDIKWEVFPKNGELFSIGLYSKYVQNPISKALVGESLYSYLNIGDQAYVYGIEAEIRKDLWERDQYRIYTFANASYLQSKTDLNNDKIRANSPFSVDFNKDSEQLEGAANFVANANVGIDYNLNASRGSKLNFVISYSYIGKHLYSIGTQGLGRVVEQPLNLLDAVLKLKLNDKISFGLKAKNLLNPKIERIQENQTPSVIYQYKNGTELGLGLSYQF</sequence>
<keyword evidence="7" id="KW-0675">Receptor</keyword>
<gene>
    <name evidence="7" type="ORF">EQP59_10520</name>
</gene>
<dbReference type="InterPro" id="IPR008969">
    <property type="entry name" value="CarboxyPept-like_regulatory"/>
</dbReference>
<evidence type="ECO:0000259" key="5">
    <source>
        <dbReference type="Pfam" id="PF00593"/>
    </source>
</evidence>
<dbReference type="OrthoDB" id="9768470at2"/>
<evidence type="ECO:0000313" key="7">
    <source>
        <dbReference type="EMBL" id="QAR31742.1"/>
    </source>
</evidence>
<dbReference type="Gene3D" id="2.40.170.20">
    <property type="entry name" value="TonB-dependent receptor, beta-barrel domain"/>
    <property type="match status" value="1"/>
</dbReference>